<dbReference type="GO" id="GO:0010389">
    <property type="term" value="P:regulation of G2/M transition of mitotic cell cycle"/>
    <property type="evidence" value="ECO:0007669"/>
    <property type="project" value="TreeGrafter"/>
</dbReference>
<feature type="domain" description="Kinetochore protein Cenp-F/LEK1 Rb protein-binding" evidence="5">
    <location>
        <begin position="2535"/>
        <end position="2576"/>
    </location>
</feature>
<gene>
    <name evidence="7 8 9" type="primary">CENPF</name>
</gene>
<dbReference type="GO" id="GO:0042803">
    <property type="term" value="F:protein homodimerization activity"/>
    <property type="evidence" value="ECO:0007669"/>
    <property type="project" value="InterPro"/>
</dbReference>
<dbReference type="RefSeq" id="XP_033792567.1">
    <property type="nucleotide sequence ID" value="XM_033936676.1"/>
</dbReference>
<feature type="compositionally biased region" description="Polar residues" evidence="2">
    <location>
        <begin position="2634"/>
        <end position="2647"/>
    </location>
</feature>
<feature type="compositionally biased region" description="Basic and acidic residues" evidence="2">
    <location>
        <begin position="2507"/>
        <end position="2517"/>
    </location>
</feature>
<feature type="domain" description="Centromere protein Cenp-F leucine-rich repeat-containing" evidence="3">
    <location>
        <begin position="2055"/>
        <end position="2194"/>
    </location>
</feature>
<feature type="region of interest" description="Disordered" evidence="2">
    <location>
        <begin position="2553"/>
        <end position="2680"/>
    </location>
</feature>
<evidence type="ECO:0000313" key="7">
    <source>
        <dbReference type="RefSeq" id="XP_033792566.1"/>
    </source>
</evidence>
<feature type="compositionally biased region" description="Polar residues" evidence="2">
    <location>
        <begin position="2583"/>
        <end position="2609"/>
    </location>
</feature>
<dbReference type="GO" id="GO:0000922">
    <property type="term" value="C:spindle pole"/>
    <property type="evidence" value="ECO:0007669"/>
    <property type="project" value="TreeGrafter"/>
</dbReference>
<feature type="coiled-coil region" evidence="1">
    <location>
        <begin position="899"/>
        <end position="1124"/>
    </location>
</feature>
<dbReference type="GO" id="GO:0070840">
    <property type="term" value="F:dynein complex binding"/>
    <property type="evidence" value="ECO:0007669"/>
    <property type="project" value="InterPro"/>
</dbReference>
<dbReference type="GO" id="GO:0051310">
    <property type="term" value="P:metaphase chromosome alignment"/>
    <property type="evidence" value="ECO:0007669"/>
    <property type="project" value="TreeGrafter"/>
</dbReference>
<evidence type="ECO:0000259" key="4">
    <source>
        <dbReference type="Pfam" id="PF10481"/>
    </source>
</evidence>
<feature type="coiled-coil region" evidence="1">
    <location>
        <begin position="2369"/>
        <end position="2427"/>
    </location>
</feature>
<dbReference type="Proteomes" id="UP000515159">
    <property type="component" value="Chromosome 3"/>
</dbReference>
<feature type="domain" description="Centromere protein Cenp-F N-terminal" evidence="4">
    <location>
        <begin position="1"/>
        <end position="297"/>
    </location>
</feature>
<dbReference type="Pfam" id="PF10490">
    <property type="entry name" value="CENP-F_C_Rb_bdg"/>
    <property type="match status" value="1"/>
</dbReference>
<evidence type="ECO:0000259" key="3">
    <source>
        <dbReference type="Pfam" id="PF10473"/>
    </source>
</evidence>
<dbReference type="GO" id="GO:0005634">
    <property type="term" value="C:nucleus"/>
    <property type="evidence" value="ECO:0007669"/>
    <property type="project" value="TreeGrafter"/>
</dbReference>
<evidence type="ECO:0000313" key="8">
    <source>
        <dbReference type="RefSeq" id="XP_033792567.1"/>
    </source>
</evidence>
<sequence length="2680" mass="311508">MSWAAEAWKEGLPTKALQKIEELEKQLDKLKKERQQKQFQLESLEAAFQKQKQKVENEKSEVTALKRENQSLIEICDNLEKNKQKISHDHQMKESQVNYLEGQLSSSKKVIEKLELELKRYKSDLEKSQQTSGDLSSCCTPQKSFIVTPSPTQTHNDSKFEDLQEKYNKEIEERKRLEAELKILQIKKMDTPLPQSMKSHRDIARHQASSSVFSWQSELTPRQPLAGNQATPNRRGTAASHFPWELEETLNKQDLKDASFHENSSNSLLYDQLRMQNQELKSKVNELDLCLQVQEKDLKNHLKEMQELQQLLEKVQSELMEKDKTLIKSREELFRTSTQLEQVASKNAALEKKLKKVSEELNCQRQNAESARHIVEQKLKEKEKEYQMDMLHQQHLLQNLNQQFNQMKGKLSQELQQAKNDYNVLKSECDKVSASKITLEKEVDELEQRLRGTELALQASQSRENDLKKNTEDIKKERNALNCQYDQKLREMSQLEEELKKTIQLLKEKQRFSEEMKNKTIALESDLKVAQEKLQKDDNVCLLQNLKLTVANLEKQRDYAEDLLKEKECCIEKISNKLSMTEKELESLKNIIGLKERECEEMKKEIVSFSQWQHESEHLKNQQRFEKEEMIRKINTLEGCLRTQEEKIKLQKNEKDALCLQIENLRNLVDSKILELEAQKQAYDKLQQKAECTSKNYIQEEENMLLKITQLTKQVEVLEPSIFKDKICSLELSLQQQKQMNFKLQNQYEELQKDKIEMEQHLTEAEKMHESFVMNNNRHIRTLQEDASSHLNSIQTMKLTLEEKEQRLQALSKELGNQQADMQAVINKNKILENKVEELHHLLETQHSENENMSLVSSLSKQEGEQFNTLKCEKNSFWEVDVQFSNCIKENDKNDSELLEKHRDEKKAILDRCDEVVRELTSLQEQYRELEEKKDKLEMLLNEQTSHLLQSKIKLEHCEGEHHIMIEEYKSKLDISEKNNKALKEKFENLQKDVENSHLQNAKELDCLKQKLANFEEEQKKKQSEHDQLLQVVEHLTKDISAKSEKLKACESALENIHNADESLKESELKKVQVQLELLQMDLEDKQSSVEYYIAIVSKQEDALRQLKTELEENEKEKKVGLQELHAVKKALMETLSFKAKEVSSVEQLITFSDHDIHSSYKEMDKDSNSCFHKLRSTQNENTLLSSIQVFIDRLEKLEKMCKVLQLKNLQFASLFEESKNECIVMPDKMAEESERFVKEIKLLNDEIHALNTDLINLREKITFETASCCEGANLDNDLNVSSKVKKMHLAEVEENFSSLQTEHQILLDRYNAMKSEMLELHYSIETLKTENLTLLSMLKVHPNSVETEVSSCPRNDKLKIGKTDTCSALIEKDSSFFIEAYKVESTFGKNVSELTELNRVVQHFEETDLTIKMHSNLNDDVNNSSTDNSLNHEFFLPRVADTKTKIEELEALCHTYEQSIKELQEQFETHENTKNVEIQKLQQMIISNQTELDCLKKKYSSENEQWQQKLKELAAEMEAKLAIEKQQTEHLSQELETARLELQYLDLSSRSILCADSGDEPVISAGLGQKEMGYLYCLTVLANKLNAEEEFLQTACKPENHNQQEVHILPVEKSYPQTDNAPASKCILDMIHNKDSSYEDDITKTTGESFTLVNFGEMNEAEETMNSESKDMSSVPPIDFVKNQLTTESIRMELQQIPSETTQLLECVKESKKKIDILLLEVNQLNLSLEAQQMELSAKTSTNRELERHVLELETENLNLVKEIKSVSYDKEQLSCNLRNVEKDLESMTAEIEIYKVRLSSVTEMFSCLEVAKEEWTEKYLEAENELKRIKLEKANIENHALSVEADIEVLHSKSQLLENENENKQKLISNLQEQLSIITAERNQLHQELNGLSEDQEALHRMNEKLKKEAEDLQSSKADSMEFIKTLEEEIKIQKSMIQTAKSDADQFFKEKGKLHQHLQDLEKDLELQCLQKDELKNQVRQLIQEKELLAKESKTLQTKLNGCETENLKFSKSLESSLFEKGEISARLNSAQEEMAQLRNGIEKLKIRIESDERKKHHIIEKLKDGERKRDSLLDKIENLERDLQMSEENLEDMILQAETTKEEAEKLRDSKEELMKKLETLEQERDSLQSKIEELDEDLNQNQEKISTLEKSVSTITKLLEKTEHEKIQMEKESKNVVLLLQTELKDLNEKILFYCSKQEIWEVKEQGLISQVTCLECDKTQLLQQIQEAQIKYANLESLKEQLSQELEECKQKMNEKIQDTLQHQVRAENESWKQEMEKLQNEKNKLQKEVQEISTENGTFQITIDSLDISQKKLERELEFTRSERTSLIEKVNNLQTTVFQLTKENETSHSNLELCIKSCKQLEQEKEILQKYTVEQADLQKKHEKDADLDTSIVSLKSELKEVKEFLEEKTREADESMEKYCNLIIGHHKLEEANDMLKKQVDLLTTYLRQPLTTPLPESPISSALQTSEEVLRLSDKKPTKEKQLLREPAKLPLKRQRPKEGNTDDSKQKATTPQSLAKKVKVRVTTGEDMEYELEGLPDIVKKGFADIPTGKRSPCILRRTTLRTSPRLAAQRMSPSTQQCLQNGNLENITDSSQPSHGGSKSHKLSDAKPVRSSTGRMDCAGSPLSTSNKIKNPSSESPKKVLVKQKSRQSKTINKSFEQVEEEENCTVQ</sequence>
<keyword evidence="1" id="KW-0175">Coiled coil</keyword>
<dbReference type="GO" id="GO:0000278">
    <property type="term" value="P:mitotic cell cycle"/>
    <property type="evidence" value="ECO:0007669"/>
    <property type="project" value="TreeGrafter"/>
</dbReference>
<feature type="coiled-coil region" evidence="1">
    <location>
        <begin position="1440"/>
        <end position="1542"/>
    </location>
</feature>
<evidence type="ECO:0000256" key="2">
    <source>
        <dbReference type="SAM" id="MobiDB-lite"/>
    </source>
</evidence>
<dbReference type="Pfam" id="PF10473">
    <property type="entry name" value="CENP-F_leu_zip"/>
    <property type="match status" value="2"/>
</dbReference>
<feature type="coiled-coil region" evidence="1">
    <location>
        <begin position="734"/>
        <end position="768"/>
    </location>
</feature>
<evidence type="ECO:0000313" key="6">
    <source>
        <dbReference type="Proteomes" id="UP000515159"/>
    </source>
</evidence>
<dbReference type="GeneID" id="117356862"/>
<feature type="compositionally biased region" description="Acidic residues" evidence="2">
    <location>
        <begin position="2670"/>
        <end position="2680"/>
    </location>
</feature>
<evidence type="ECO:0000259" key="5">
    <source>
        <dbReference type="Pfam" id="PF10490"/>
    </source>
</evidence>
<evidence type="ECO:0000256" key="1">
    <source>
        <dbReference type="SAM" id="Coils"/>
    </source>
</evidence>
<dbReference type="PANTHER" id="PTHR18874">
    <property type="entry name" value="CMF/LEK/CENP CELL DIVISION-RELATED"/>
    <property type="match status" value="1"/>
</dbReference>
<accession>A0A6P8PWV4</accession>
<keyword evidence="6" id="KW-1185">Reference proteome</keyword>
<dbReference type="KEGG" id="gsh:117356862"/>
<proteinExistence type="predicted"/>
<feature type="coiled-coil region" evidence="1">
    <location>
        <begin position="160"/>
        <end position="187"/>
    </location>
</feature>
<feature type="coiled-coil region" evidence="1">
    <location>
        <begin position="13"/>
        <end position="131"/>
    </location>
</feature>
<feature type="coiled-coil region" evidence="1">
    <location>
        <begin position="1730"/>
        <end position="2177"/>
    </location>
</feature>
<protein>
    <submittedName>
        <fullName evidence="7 8">Centromere protein F isoform X1</fullName>
    </submittedName>
</protein>
<feature type="compositionally biased region" description="Low complexity" evidence="2">
    <location>
        <begin position="2567"/>
        <end position="2578"/>
    </location>
</feature>
<dbReference type="InterPro" id="IPR019513">
    <property type="entry name" value="Centromere_CenpF_leu-rich_rpt"/>
</dbReference>
<dbReference type="OrthoDB" id="10255522at2759"/>
<dbReference type="RefSeq" id="XP_033792568.1">
    <property type="nucleotide sequence ID" value="XM_033936677.1"/>
</dbReference>
<feature type="coiled-coil region" evidence="1">
    <location>
        <begin position="794"/>
        <end position="842"/>
    </location>
</feature>
<name>A0A6P8PWV4_GEOSA</name>
<feature type="coiled-coil region" evidence="1">
    <location>
        <begin position="641"/>
        <end position="703"/>
    </location>
</feature>
<dbReference type="PANTHER" id="PTHR18874:SF10">
    <property type="entry name" value="CENTROMERE PROTEIN F"/>
    <property type="match status" value="1"/>
</dbReference>
<feature type="compositionally biased region" description="Polar residues" evidence="2">
    <location>
        <begin position="214"/>
        <end position="234"/>
    </location>
</feature>
<dbReference type="RefSeq" id="XP_033792566.1">
    <property type="nucleotide sequence ID" value="XM_033936675.1"/>
</dbReference>
<dbReference type="SUPFAM" id="SSF57997">
    <property type="entry name" value="Tropomyosin"/>
    <property type="match status" value="1"/>
</dbReference>
<dbReference type="GO" id="GO:0008017">
    <property type="term" value="F:microtubule binding"/>
    <property type="evidence" value="ECO:0007669"/>
    <property type="project" value="InterPro"/>
</dbReference>
<dbReference type="CTD" id="1063"/>
<evidence type="ECO:0000313" key="9">
    <source>
        <dbReference type="RefSeq" id="XP_033792568.1"/>
    </source>
</evidence>
<feature type="compositionally biased region" description="Basic and acidic residues" evidence="2">
    <location>
        <begin position="2478"/>
        <end position="2498"/>
    </location>
</feature>
<feature type="region of interest" description="Disordered" evidence="2">
    <location>
        <begin position="2478"/>
        <end position="2531"/>
    </location>
</feature>
<dbReference type="InterPro" id="IPR018463">
    <property type="entry name" value="Centromere_CenpF_N"/>
</dbReference>
<feature type="coiled-coil region" evidence="1">
    <location>
        <begin position="270"/>
        <end position="605"/>
    </location>
</feature>
<feature type="domain" description="Centromere protein Cenp-F leucine-rich repeat-containing" evidence="3">
    <location>
        <begin position="1817"/>
        <end position="1957"/>
    </location>
</feature>
<organism evidence="6 8">
    <name type="scientific">Geotrypetes seraphini</name>
    <name type="common">Gaboon caecilian</name>
    <name type="synonym">Caecilia seraphini</name>
    <dbReference type="NCBI Taxonomy" id="260995"/>
    <lineage>
        <taxon>Eukaryota</taxon>
        <taxon>Metazoa</taxon>
        <taxon>Chordata</taxon>
        <taxon>Craniata</taxon>
        <taxon>Vertebrata</taxon>
        <taxon>Euteleostomi</taxon>
        <taxon>Amphibia</taxon>
        <taxon>Gymnophiona</taxon>
        <taxon>Geotrypetes</taxon>
    </lineage>
</organism>
<dbReference type="Pfam" id="PF10481">
    <property type="entry name" value="CENP-F_N"/>
    <property type="match status" value="1"/>
</dbReference>
<dbReference type="InterPro" id="IPR018302">
    <property type="entry name" value="CenpF/LEK1_Rb-prot-bd"/>
</dbReference>
<dbReference type="GO" id="GO:0000775">
    <property type="term" value="C:chromosome, centromeric region"/>
    <property type="evidence" value="ECO:0007669"/>
    <property type="project" value="InterPro"/>
</dbReference>
<feature type="region of interest" description="Disordered" evidence="2">
    <location>
        <begin position="214"/>
        <end position="237"/>
    </location>
</feature>
<dbReference type="InterPro" id="IPR043513">
    <property type="entry name" value="Cenp-F"/>
</dbReference>
<reference evidence="7 8" key="1">
    <citation type="submission" date="2025-04" db="UniProtKB">
        <authorList>
            <consortium name="RefSeq"/>
        </authorList>
    </citation>
    <scope>IDENTIFICATION</scope>
</reference>
<feature type="coiled-coil region" evidence="1">
    <location>
        <begin position="2217"/>
        <end position="2337"/>
    </location>
</feature>